<dbReference type="EMBL" id="ML143398">
    <property type="protein sequence ID" value="TBU31686.1"/>
    <property type="molecule type" value="Genomic_DNA"/>
</dbReference>
<dbReference type="Proteomes" id="UP000292957">
    <property type="component" value="Unassembled WGS sequence"/>
</dbReference>
<evidence type="ECO:0000313" key="1">
    <source>
        <dbReference type="EMBL" id="TBU31686.1"/>
    </source>
</evidence>
<proteinExistence type="predicted"/>
<gene>
    <name evidence="1" type="ORF">BD311DRAFT_863251</name>
</gene>
<accession>A0A4Q9NSS0</accession>
<dbReference type="AlphaFoldDB" id="A0A4Q9NSS0"/>
<protein>
    <submittedName>
        <fullName evidence="1">Uncharacterized protein</fullName>
    </submittedName>
</protein>
<sequence length="258" mass="28768">MEFAERAAIDLAHCIPVGQVAVTTAKRRFDKRTIIAGIVHDGINDLHFVCDILTKDDSKEALERFQLWEPLKADYIVHSQRGETLRKQLEAVKKWDIKHKRELYSEISAWRDRVVAFKMYAIRKSDWAKLRLDPETASLEGEPVGDVEIRETTSLPHATPPSASVATLVAFEWPDDAPEAADGAVIPDPDPLADTRSQYSATNSMHGNPWLNYEPEGLARSAAGAELTHDASRETGFALGRKLLALVMRSNARGRKEA</sequence>
<dbReference type="OrthoDB" id="10630530at2759"/>
<name>A0A4Q9NSS0_9APHY</name>
<reference evidence="1" key="1">
    <citation type="submission" date="2019-01" db="EMBL/GenBank/DDBJ databases">
        <title>Draft genome sequences of three monokaryotic isolates of the white-rot basidiomycete fungus Dichomitus squalens.</title>
        <authorList>
            <consortium name="DOE Joint Genome Institute"/>
            <person name="Lopez S.C."/>
            <person name="Andreopoulos B."/>
            <person name="Pangilinan J."/>
            <person name="Lipzen A."/>
            <person name="Riley R."/>
            <person name="Ahrendt S."/>
            <person name="Ng V."/>
            <person name="Barry K."/>
            <person name="Daum C."/>
            <person name="Grigoriev I.V."/>
            <person name="Hilden K.S."/>
            <person name="Makela M.R."/>
            <person name="de Vries R.P."/>
        </authorList>
    </citation>
    <scope>NUCLEOTIDE SEQUENCE [LARGE SCALE GENOMIC DNA]</scope>
    <source>
        <strain evidence="1">OM18370.1</strain>
    </source>
</reference>
<organism evidence="1">
    <name type="scientific">Dichomitus squalens</name>
    <dbReference type="NCBI Taxonomy" id="114155"/>
    <lineage>
        <taxon>Eukaryota</taxon>
        <taxon>Fungi</taxon>
        <taxon>Dikarya</taxon>
        <taxon>Basidiomycota</taxon>
        <taxon>Agaricomycotina</taxon>
        <taxon>Agaricomycetes</taxon>
        <taxon>Polyporales</taxon>
        <taxon>Polyporaceae</taxon>
        <taxon>Dichomitus</taxon>
    </lineage>
</organism>